<evidence type="ECO:0000313" key="9">
    <source>
        <dbReference type="EMBL" id="ADL01973.1"/>
    </source>
</evidence>
<dbReference type="InterPro" id="IPR020930">
    <property type="entry name" value="Ribosomal_uL5_bac-type"/>
</dbReference>
<keyword evidence="4 5" id="KW-0687">Ribonucleoprotein</keyword>
<keyword evidence="3 5" id="KW-0689">Ribosomal protein</keyword>
<keyword evidence="1 5" id="KW-0699">rRNA-binding</keyword>
<dbReference type="STRING" id="633149.Bresu_2666"/>
<organism evidence="9 10">
    <name type="scientific">Brevundimonas subvibrioides (strain ATCC 15264 / DSM 4735 / LMG 14903 / NBRC 16000 / CB 81)</name>
    <name type="common">Caulobacter subvibrioides</name>
    <dbReference type="NCBI Taxonomy" id="633149"/>
    <lineage>
        <taxon>Bacteria</taxon>
        <taxon>Pseudomonadati</taxon>
        <taxon>Pseudomonadota</taxon>
        <taxon>Alphaproteobacteria</taxon>
        <taxon>Caulobacterales</taxon>
        <taxon>Caulobacteraceae</taxon>
        <taxon>Brevundimonas</taxon>
    </lineage>
</organism>
<dbReference type="InParanoid" id="D9QM47"/>
<dbReference type="InterPro" id="IPR020057">
    <property type="entry name" value="Ribosomal_bL25_b-dom"/>
</dbReference>
<keyword evidence="2 5" id="KW-0694">RNA-binding</keyword>
<dbReference type="NCBIfam" id="NF004128">
    <property type="entry name" value="PRK05618.1-2"/>
    <property type="match status" value="1"/>
</dbReference>
<name>D9QM47_BRESC</name>
<dbReference type="GO" id="GO:0008097">
    <property type="term" value="F:5S rRNA binding"/>
    <property type="evidence" value="ECO:0007669"/>
    <property type="project" value="InterPro"/>
</dbReference>
<dbReference type="Proteomes" id="UP000002696">
    <property type="component" value="Chromosome"/>
</dbReference>
<dbReference type="eggNOG" id="COG1825">
    <property type="taxonomic scope" value="Bacteria"/>
</dbReference>
<dbReference type="KEGG" id="bsb:Bresu_2666"/>
<evidence type="ECO:0000256" key="5">
    <source>
        <dbReference type="HAMAP-Rule" id="MF_01334"/>
    </source>
</evidence>
<dbReference type="GO" id="GO:0003735">
    <property type="term" value="F:structural constituent of ribosome"/>
    <property type="evidence" value="ECO:0007669"/>
    <property type="project" value="InterPro"/>
</dbReference>
<evidence type="ECO:0000256" key="6">
    <source>
        <dbReference type="SAM" id="MobiDB-lite"/>
    </source>
</evidence>
<dbReference type="PANTHER" id="PTHR33284:SF1">
    <property type="entry name" value="RIBOSOMAL PROTEIN L25_GLN-TRNA SYNTHETASE, ANTI-CODON-BINDING DOMAIN-CONTAINING PROTEIN"/>
    <property type="match status" value="1"/>
</dbReference>
<accession>D9QM47</accession>
<dbReference type="Pfam" id="PF14693">
    <property type="entry name" value="Ribosomal_TL5_C"/>
    <property type="match status" value="1"/>
</dbReference>
<evidence type="ECO:0000256" key="1">
    <source>
        <dbReference type="ARBA" id="ARBA00022730"/>
    </source>
</evidence>
<evidence type="ECO:0000259" key="8">
    <source>
        <dbReference type="Pfam" id="PF14693"/>
    </source>
</evidence>
<dbReference type="Gene3D" id="2.40.240.10">
    <property type="entry name" value="Ribosomal Protein L25, Chain P"/>
    <property type="match status" value="1"/>
</dbReference>
<evidence type="ECO:0000259" key="7">
    <source>
        <dbReference type="Pfam" id="PF01386"/>
    </source>
</evidence>
<feature type="region of interest" description="Disordered" evidence="6">
    <location>
        <begin position="202"/>
        <end position="236"/>
    </location>
</feature>
<dbReference type="NCBIfam" id="TIGR00731">
    <property type="entry name" value="bL25_bact_ctc"/>
    <property type="match status" value="1"/>
</dbReference>
<dbReference type="InterPro" id="IPR001021">
    <property type="entry name" value="Ribosomal_bL25_long"/>
</dbReference>
<protein>
    <recommendedName>
        <fullName evidence="5">Large ribosomal subunit protein bL25</fullName>
    </recommendedName>
    <alternativeName>
        <fullName evidence="5">General stress protein CTC</fullName>
    </alternativeName>
</protein>
<dbReference type="PANTHER" id="PTHR33284">
    <property type="entry name" value="RIBOSOMAL PROTEIN L25/GLN-TRNA SYNTHETASE, ANTI-CODON-BINDING DOMAIN-CONTAINING PROTEIN"/>
    <property type="match status" value="1"/>
</dbReference>
<comment type="similarity">
    <text evidence="5">Belongs to the bacterial ribosomal protein bL25 family. CTC subfamily.</text>
</comment>
<dbReference type="EMBL" id="CP002102">
    <property type="protein sequence ID" value="ADL01973.1"/>
    <property type="molecule type" value="Genomic_DNA"/>
</dbReference>
<dbReference type="Pfam" id="PF01386">
    <property type="entry name" value="Ribosomal_L25p"/>
    <property type="match status" value="1"/>
</dbReference>
<evidence type="ECO:0000256" key="3">
    <source>
        <dbReference type="ARBA" id="ARBA00022980"/>
    </source>
</evidence>
<comment type="function">
    <text evidence="5">This is one of the proteins that binds to the 5S RNA in the ribosome where it forms part of the central protuberance.</text>
</comment>
<dbReference type="SUPFAM" id="SSF50715">
    <property type="entry name" value="Ribosomal protein L25-like"/>
    <property type="match status" value="1"/>
</dbReference>
<dbReference type="OrthoDB" id="9806411at2"/>
<reference evidence="10" key="1">
    <citation type="journal article" date="2011" name="J. Bacteriol.">
        <title>Genome sequences of eight morphologically diverse alphaproteobacteria.</title>
        <authorList>
            <consortium name="US DOE Joint Genome Institute"/>
            <person name="Brown P.J."/>
            <person name="Kysela D.T."/>
            <person name="Buechlein A."/>
            <person name="Hemmerich C."/>
            <person name="Brun Y.V."/>
        </authorList>
    </citation>
    <scope>NUCLEOTIDE SEQUENCE [LARGE SCALE GENOMIC DNA]</scope>
    <source>
        <strain evidence="10">ATCC 15264 / DSM 4735 / LMG 14903 / NBRC 16000 / CB 81</strain>
    </source>
</reference>
<comment type="subunit">
    <text evidence="5">Part of the 50S ribosomal subunit; part of the 5S rRNA/L5/L18/L25 subcomplex. Contacts the 5S rRNA. Binds to the 5S rRNA independently of L5 and L18.</text>
</comment>
<dbReference type="CDD" id="cd00495">
    <property type="entry name" value="Ribosomal_L25_TL5_CTC"/>
    <property type="match status" value="1"/>
</dbReference>
<dbReference type="InterPro" id="IPR020056">
    <property type="entry name" value="Rbsml_bL25/Gln-tRNA_synth_N"/>
</dbReference>
<evidence type="ECO:0000256" key="2">
    <source>
        <dbReference type="ARBA" id="ARBA00022884"/>
    </source>
</evidence>
<dbReference type="HOGENOM" id="CLU_075939_0_0_5"/>
<keyword evidence="10" id="KW-1185">Reference proteome</keyword>
<dbReference type="AlphaFoldDB" id="D9QM47"/>
<dbReference type="GO" id="GO:0006412">
    <property type="term" value="P:translation"/>
    <property type="evidence" value="ECO:0007669"/>
    <property type="project" value="UniProtKB-UniRule"/>
</dbReference>
<dbReference type="GO" id="GO:0022625">
    <property type="term" value="C:cytosolic large ribosomal subunit"/>
    <property type="evidence" value="ECO:0007669"/>
    <property type="project" value="TreeGrafter"/>
</dbReference>
<evidence type="ECO:0000256" key="4">
    <source>
        <dbReference type="ARBA" id="ARBA00023274"/>
    </source>
</evidence>
<dbReference type="InterPro" id="IPR029751">
    <property type="entry name" value="Ribosomal_L25_dom"/>
</dbReference>
<evidence type="ECO:0000313" key="10">
    <source>
        <dbReference type="Proteomes" id="UP000002696"/>
    </source>
</evidence>
<feature type="domain" description="Large ribosomal subunit protein bL25 beta" evidence="8">
    <location>
        <begin position="102"/>
        <end position="185"/>
    </location>
</feature>
<sequence length="236" mass="25508">MAEIILNVDVRENIGTGGARAARRSGAVPGILYGGDKAPVAISVNEKDFRKNLYTGKLLGHLVTLKYGDETQSVIAKDVQFDPVSDRPLHFDLMRVDAKQTIKIEVPIHFINEDQCKAFRQGGTLEIVRHSVEILVRADHIPEDLVVDLAGHKLGDTLRWSDVKVPSDVEATITDRDFVIGSIKVSSAAIAADQIEEAIAEEQAEAEAAAIEAGDVPATEQGDEDAAEAEGEKTED</sequence>
<dbReference type="InterPro" id="IPR037121">
    <property type="entry name" value="Ribosomal_bL25_C"/>
</dbReference>
<dbReference type="HAMAP" id="MF_01334">
    <property type="entry name" value="Ribosomal_bL25_CTC"/>
    <property type="match status" value="1"/>
</dbReference>
<gene>
    <name evidence="5" type="primary">rplY</name>
    <name evidence="5" type="synonym">ctc</name>
    <name evidence="9" type="ordered locus">Bresu_2666</name>
</gene>
<dbReference type="InterPro" id="IPR011035">
    <property type="entry name" value="Ribosomal_bL25/Gln-tRNA_synth"/>
</dbReference>
<feature type="domain" description="Large ribosomal subunit protein bL25 L25" evidence="7">
    <location>
        <begin position="6"/>
        <end position="93"/>
    </location>
</feature>
<proteinExistence type="inferred from homology"/>
<dbReference type="Gene3D" id="2.170.120.20">
    <property type="entry name" value="Ribosomal protein L25, beta domain"/>
    <property type="match status" value="1"/>
</dbReference>